<gene>
    <name evidence="1" type="ORF">SMC5_05975</name>
</gene>
<comment type="caution">
    <text evidence="1">The sequence shown here is derived from an EMBL/GenBank/DDBJ whole genome shotgun (WGS) entry which is preliminary data.</text>
</comment>
<proteinExistence type="predicted"/>
<dbReference type="EMBL" id="QXIU01000145">
    <property type="protein sequence ID" value="RIE10411.1"/>
    <property type="molecule type" value="Genomic_DNA"/>
</dbReference>
<evidence type="ECO:0000313" key="1">
    <source>
        <dbReference type="EMBL" id="RIE10411.1"/>
    </source>
</evidence>
<feature type="non-terminal residue" evidence="1">
    <location>
        <position position="45"/>
    </location>
</feature>
<name>A0A398DGZ0_9BACT</name>
<dbReference type="Gene3D" id="3.40.50.2300">
    <property type="match status" value="1"/>
</dbReference>
<dbReference type="AlphaFoldDB" id="A0A398DGZ0"/>
<sequence length="45" mass="4995">MVTVTMAATLDVGIVLPTKDEPRWLQDQTRFNTALKTAGYDAEIL</sequence>
<accession>A0A398DGZ0</accession>
<evidence type="ECO:0000313" key="2">
    <source>
        <dbReference type="Proteomes" id="UP000266489"/>
    </source>
</evidence>
<organism evidence="1 2">
    <name type="scientific">Candidatus Cryosericum odellii</name>
    <dbReference type="NCBI Taxonomy" id="2290917"/>
    <lineage>
        <taxon>Bacteria</taxon>
        <taxon>Pseudomonadati</taxon>
        <taxon>Caldisericota/Cryosericota group</taxon>
        <taxon>Candidatus Cryosericota</taxon>
        <taxon>Candidatus Cryosericia</taxon>
        <taxon>Candidatus Cryosericales</taxon>
        <taxon>Candidatus Cryosericaceae</taxon>
        <taxon>Candidatus Cryosericum</taxon>
    </lineage>
</organism>
<protein>
    <submittedName>
        <fullName evidence="1">Sugar ABC transporter substrate-binding protein</fullName>
    </submittedName>
</protein>
<dbReference type="Proteomes" id="UP000266489">
    <property type="component" value="Unassembled WGS sequence"/>
</dbReference>
<reference evidence="1 2" key="1">
    <citation type="submission" date="2018-09" db="EMBL/GenBank/DDBJ databases">
        <title>Discovery and Ecogenomic Context for Candidatus Cryosericales, a Global Caldiserica Order Active in Thawing Permafrost.</title>
        <authorList>
            <person name="Martinez M.A."/>
            <person name="Woodcroft B.J."/>
            <person name="Ignacio Espinoza J.C."/>
            <person name="Zayed A."/>
            <person name="Singleton C.M."/>
            <person name="Boyd J."/>
            <person name="Li Y.-F."/>
            <person name="Purvine S."/>
            <person name="Maughan H."/>
            <person name="Hodgkins S.B."/>
            <person name="Anderson D."/>
            <person name="Sederholm M."/>
            <person name="Temperton B."/>
            <person name="Saleska S.R."/>
            <person name="Tyson G.W."/>
            <person name="Rich V.I."/>
        </authorList>
    </citation>
    <scope>NUCLEOTIDE SEQUENCE [LARGE SCALE GENOMIC DNA]</scope>
    <source>
        <strain evidence="1 2">SMC5</strain>
    </source>
</reference>